<dbReference type="Gene3D" id="2.60.40.10">
    <property type="entry name" value="Immunoglobulins"/>
    <property type="match status" value="3"/>
</dbReference>
<reference evidence="2 3" key="1">
    <citation type="submission" date="2016-09" db="EMBL/GenBank/DDBJ databases">
        <title>Draft genome sequence of the soil isolate, Lysinibacillus fusiformis M5, a potential hypoxanthine producer.</title>
        <authorList>
            <person name="Gallegos-Monterrosa R."/>
            <person name="Maroti G."/>
            <person name="Balint B."/>
            <person name="Kovacs A.T."/>
        </authorList>
    </citation>
    <scope>NUCLEOTIDE SEQUENCE [LARGE SCALE GENOMIC DNA]</scope>
    <source>
        <strain evidence="2 3">M5</strain>
    </source>
</reference>
<sequence>MYRKRKCLMIAILLTLISSFCFQEKLAYAVSVNRPPVVVASEIIPKQSMTLGQEKIVIDLSKLFYDADNDPLILKAITETVGIVTTEVSSNLLTIEALSPGKTKIKVSADDRKLGRASSSFEVEVLPKSNNMPVVTQLINDQTGHVGDPPMLIDASHVFTDVDNDPLTLSVSSTDESVAIVQLNSQMISIALVGLGQSIISVQADDGNGGSETTTFAVTVTSPPNQPPVVEQPISNQLGIVNDEIIIDGTGIFFDADNDVLTVNVTSSDESIATVQINAQTITVLPIAAGVSTITVQADDGKGGQVSTTFLVTVSTPTVNHPPKVAKTISNQRATMGGDSWNVLVDGIFSDDDNDPLTLTVSSSNSGVATASLNGTSLKITQHSLGTSVITITADDGKGGQVSTSFNVSVDAPGLFISDFVQNGEYNDVLEIYNATMVPLSNYKVEIQQYNLIFKQHTVQTLNIPLIHPNTNFVVIHSYFYDFFDITVSPYFNDEFVFRDATRITVSITLKDSNGNVIDMLGTRDSNISILQSGGGFIRDKRLQSGTSNFNHSEWLLLPKDDYSTIGHY</sequence>
<dbReference type="EMBL" id="MECQ01000001">
    <property type="protein sequence ID" value="ODV54435.1"/>
    <property type="molecule type" value="Genomic_DNA"/>
</dbReference>
<protein>
    <submittedName>
        <fullName evidence="2">RTX toxin</fullName>
    </submittedName>
</protein>
<keyword evidence="1" id="KW-0732">Signal</keyword>
<evidence type="ECO:0000313" key="3">
    <source>
        <dbReference type="Proteomes" id="UP000094784"/>
    </source>
</evidence>
<gene>
    <name evidence="2" type="ORF">BG258_00275</name>
</gene>
<evidence type="ECO:0000313" key="2">
    <source>
        <dbReference type="EMBL" id="ODV54435.1"/>
    </source>
</evidence>
<dbReference type="RefSeq" id="WP_069479725.1">
    <property type="nucleotide sequence ID" value="NZ_KV766182.1"/>
</dbReference>
<dbReference type="AlphaFoldDB" id="A0A1E4R1X2"/>
<name>A0A1E4R1X2_9BACI</name>
<comment type="caution">
    <text evidence="2">The sequence shown here is derived from an EMBL/GenBank/DDBJ whole genome shotgun (WGS) entry which is preliminary data.</text>
</comment>
<feature type="signal peptide" evidence="1">
    <location>
        <begin position="1"/>
        <end position="23"/>
    </location>
</feature>
<dbReference type="Proteomes" id="UP000094784">
    <property type="component" value="Unassembled WGS sequence"/>
</dbReference>
<feature type="chain" id="PRO_5038464388" evidence="1">
    <location>
        <begin position="24"/>
        <end position="569"/>
    </location>
</feature>
<dbReference type="InterPro" id="IPR013783">
    <property type="entry name" value="Ig-like_fold"/>
</dbReference>
<evidence type="ECO:0000256" key="1">
    <source>
        <dbReference type="SAM" id="SignalP"/>
    </source>
</evidence>
<proteinExistence type="predicted"/>
<organism evidence="2 3">
    <name type="scientific">Lysinibacillus fusiformis</name>
    <dbReference type="NCBI Taxonomy" id="28031"/>
    <lineage>
        <taxon>Bacteria</taxon>
        <taxon>Bacillati</taxon>
        <taxon>Bacillota</taxon>
        <taxon>Bacilli</taxon>
        <taxon>Bacillales</taxon>
        <taxon>Bacillaceae</taxon>
        <taxon>Lysinibacillus</taxon>
    </lineage>
</organism>
<accession>A0A1E4R1X2</accession>